<dbReference type="SMART" id="SM00344">
    <property type="entry name" value="HTH_ASNC"/>
    <property type="match status" value="1"/>
</dbReference>
<dbReference type="RefSeq" id="WP_173945617.1">
    <property type="nucleotide sequence ID" value="NZ_CP102846.1"/>
</dbReference>
<geneLocation type="plasmid" evidence="5 6">
    <name>pR24_1</name>
</geneLocation>
<keyword evidence="5" id="KW-0614">Plasmid</keyword>
<dbReference type="PANTHER" id="PTHR30154">
    <property type="entry name" value="LEUCINE-RESPONSIVE REGULATORY PROTEIN"/>
    <property type="match status" value="1"/>
</dbReference>
<evidence type="ECO:0000256" key="1">
    <source>
        <dbReference type="ARBA" id="ARBA00023015"/>
    </source>
</evidence>
<dbReference type="SUPFAM" id="SSF54909">
    <property type="entry name" value="Dimeric alpha+beta barrel"/>
    <property type="match status" value="1"/>
</dbReference>
<name>A0ABY5S1R2_9HYPH</name>
<evidence type="ECO:0000313" key="6">
    <source>
        <dbReference type="Proteomes" id="UP001017257"/>
    </source>
</evidence>
<dbReference type="Pfam" id="PF13412">
    <property type="entry name" value="HTH_24"/>
    <property type="match status" value="1"/>
</dbReference>
<dbReference type="CDD" id="cd00090">
    <property type="entry name" value="HTH_ARSR"/>
    <property type="match status" value="1"/>
</dbReference>
<dbReference type="InterPro" id="IPR011008">
    <property type="entry name" value="Dimeric_a/b-barrel"/>
</dbReference>
<dbReference type="PROSITE" id="PS50956">
    <property type="entry name" value="HTH_ASNC_2"/>
    <property type="match status" value="1"/>
</dbReference>
<dbReference type="PANTHER" id="PTHR30154:SF17">
    <property type="entry name" value="DNA-BINDING TRANSCRIPTIONAL ACTIVATOR DECR"/>
    <property type="match status" value="1"/>
</dbReference>
<accession>A0ABY5S1R2</accession>
<evidence type="ECO:0000259" key="4">
    <source>
        <dbReference type="PROSITE" id="PS50956"/>
    </source>
</evidence>
<keyword evidence="3" id="KW-0804">Transcription</keyword>
<dbReference type="InterPro" id="IPR000485">
    <property type="entry name" value="AsnC-type_HTH_dom"/>
</dbReference>
<dbReference type="InterPro" id="IPR011991">
    <property type="entry name" value="ArsR-like_HTH"/>
</dbReference>
<dbReference type="EMBL" id="CP102846">
    <property type="protein sequence ID" value="UVF22209.1"/>
    <property type="molecule type" value="Genomic_DNA"/>
</dbReference>
<dbReference type="InterPro" id="IPR036388">
    <property type="entry name" value="WH-like_DNA-bd_sf"/>
</dbReference>
<evidence type="ECO:0000313" key="5">
    <source>
        <dbReference type="EMBL" id="UVF22209.1"/>
    </source>
</evidence>
<dbReference type="SUPFAM" id="SSF46785">
    <property type="entry name" value="Winged helix' DNA-binding domain"/>
    <property type="match status" value="1"/>
</dbReference>
<dbReference type="Gene3D" id="3.30.70.920">
    <property type="match status" value="1"/>
</dbReference>
<dbReference type="InterPro" id="IPR019888">
    <property type="entry name" value="Tscrpt_reg_AsnC-like"/>
</dbReference>
<evidence type="ECO:0000256" key="3">
    <source>
        <dbReference type="ARBA" id="ARBA00023163"/>
    </source>
</evidence>
<protein>
    <submittedName>
        <fullName evidence="5">Lrp/AsnC family transcriptional regulator</fullName>
    </submittedName>
</protein>
<keyword evidence="6" id="KW-1185">Reference proteome</keyword>
<organism evidence="5 6">
    <name type="scientific">Microvirga terrae</name>
    <dbReference type="NCBI Taxonomy" id="2740529"/>
    <lineage>
        <taxon>Bacteria</taxon>
        <taxon>Pseudomonadati</taxon>
        <taxon>Pseudomonadota</taxon>
        <taxon>Alphaproteobacteria</taxon>
        <taxon>Hyphomicrobiales</taxon>
        <taxon>Methylobacteriaceae</taxon>
        <taxon>Microvirga</taxon>
    </lineage>
</organism>
<dbReference type="Proteomes" id="UP001017257">
    <property type="component" value="Plasmid pR24_1"/>
</dbReference>
<reference evidence="5" key="1">
    <citation type="submission" date="2022-08" db="EMBL/GenBank/DDBJ databases">
        <title>Microvirga terrae sp. nov., isolated from soil.</title>
        <authorList>
            <person name="Kim K.H."/>
            <person name="Seo Y.L."/>
            <person name="Kim J.M."/>
            <person name="Lee J.K."/>
            <person name="Han D.M."/>
            <person name="Jeon C.O."/>
        </authorList>
    </citation>
    <scope>NUCLEOTIDE SEQUENCE</scope>
    <source>
        <strain evidence="5">R24</strain>
        <plasmid evidence="5">pR24_1</plasmid>
    </source>
</reference>
<sequence>MTRELRRTDEIDKRVLRILQNNCALSVAEVADAAGISPTACWRRIQRLERDGVILRRVAVLDRKKLNVGVTVFVAIKTREHSASWTDQFRKALKDIPEIVDVYRMSGDVDYLIKAYVPDIETYDALYNKVIARVELSDVTSMFAMEEMKATTQVPLNYA</sequence>
<feature type="domain" description="HTH asnC-type" evidence="4">
    <location>
        <begin position="9"/>
        <end position="71"/>
    </location>
</feature>
<dbReference type="Pfam" id="PF01037">
    <property type="entry name" value="AsnC_trans_reg"/>
    <property type="match status" value="1"/>
</dbReference>
<dbReference type="InterPro" id="IPR019887">
    <property type="entry name" value="Tscrpt_reg_AsnC/Lrp_C"/>
</dbReference>
<dbReference type="InterPro" id="IPR036390">
    <property type="entry name" value="WH_DNA-bd_sf"/>
</dbReference>
<gene>
    <name evidence="5" type="ORF">HPT29_026310</name>
</gene>
<dbReference type="Gene3D" id="1.10.10.10">
    <property type="entry name" value="Winged helix-like DNA-binding domain superfamily/Winged helix DNA-binding domain"/>
    <property type="match status" value="1"/>
</dbReference>
<evidence type="ECO:0000256" key="2">
    <source>
        <dbReference type="ARBA" id="ARBA00023125"/>
    </source>
</evidence>
<keyword evidence="1" id="KW-0805">Transcription regulation</keyword>
<proteinExistence type="predicted"/>
<keyword evidence="2" id="KW-0238">DNA-binding</keyword>
<dbReference type="PRINTS" id="PR00033">
    <property type="entry name" value="HTHASNC"/>
</dbReference>